<dbReference type="EMBL" id="RCMK01000539">
    <property type="protein sequence ID" value="KAG2923149.1"/>
    <property type="molecule type" value="Genomic_DNA"/>
</dbReference>
<evidence type="ECO:0000313" key="4">
    <source>
        <dbReference type="EMBL" id="KAG2923149.1"/>
    </source>
</evidence>
<protein>
    <submittedName>
        <fullName evidence="2">Uncharacterized protein</fullName>
    </submittedName>
</protein>
<dbReference type="Proteomes" id="UP000774804">
    <property type="component" value="Unassembled WGS sequence"/>
</dbReference>
<dbReference type="AlphaFoldDB" id="A0A8T0YJ99"/>
<comment type="caution">
    <text evidence="2">The sequence shown here is derived from an EMBL/GenBank/DDBJ whole genome shotgun (WGS) entry which is preliminary data.</text>
</comment>
<dbReference type="Proteomes" id="UP000735874">
    <property type="component" value="Unassembled WGS sequence"/>
</dbReference>
<reference evidence="2" key="1">
    <citation type="submission" date="2018-10" db="EMBL/GenBank/DDBJ databases">
        <title>Effector identification in a new, highly contiguous assembly of the strawberry crown rot pathogen Phytophthora cactorum.</title>
        <authorList>
            <person name="Armitage A.D."/>
            <person name="Nellist C.F."/>
            <person name="Bates H."/>
            <person name="Vickerstaff R.J."/>
            <person name="Harrison R.J."/>
        </authorList>
    </citation>
    <scope>NUCLEOTIDE SEQUENCE</scope>
    <source>
        <strain evidence="2">15-7</strain>
        <strain evidence="3">4032</strain>
        <strain evidence="4">4040</strain>
    </source>
</reference>
<dbReference type="EMBL" id="RCMI01000705">
    <property type="protein sequence ID" value="KAG2900219.1"/>
    <property type="molecule type" value="Genomic_DNA"/>
</dbReference>
<evidence type="ECO:0000256" key="1">
    <source>
        <dbReference type="SAM" id="MobiDB-lite"/>
    </source>
</evidence>
<dbReference type="EMBL" id="RCMG01000703">
    <property type="protein sequence ID" value="KAG2850243.1"/>
    <property type="molecule type" value="Genomic_DNA"/>
</dbReference>
<name>A0A8T0YJ99_9STRA</name>
<accession>A0A8T0YJ99</accession>
<dbReference type="Proteomes" id="UP000736787">
    <property type="component" value="Unassembled WGS sequence"/>
</dbReference>
<feature type="compositionally biased region" description="Polar residues" evidence="1">
    <location>
        <begin position="14"/>
        <end position="30"/>
    </location>
</feature>
<evidence type="ECO:0000313" key="3">
    <source>
        <dbReference type="EMBL" id="KAG2900219.1"/>
    </source>
</evidence>
<organism evidence="2 5">
    <name type="scientific">Phytophthora cactorum</name>
    <dbReference type="NCBI Taxonomy" id="29920"/>
    <lineage>
        <taxon>Eukaryota</taxon>
        <taxon>Sar</taxon>
        <taxon>Stramenopiles</taxon>
        <taxon>Oomycota</taxon>
        <taxon>Peronosporomycetes</taxon>
        <taxon>Peronosporales</taxon>
        <taxon>Peronosporaceae</taxon>
        <taxon>Phytophthora</taxon>
    </lineage>
</organism>
<proteinExistence type="predicted"/>
<evidence type="ECO:0000313" key="2">
    <source>
        <dbReference type="EMBL" id="KAG2850243.1"/>
    </source>
</evidence>
<evidence type="ECO:0000313" key="5">
    <source>
        <dbReference type="Proteomes" id="UP000735874"/>
    </source>
</evidence>
<gene>
    <name evidence="2" type="ORF">PC113_g16956</name>
    <name evidence="3" type="ORF">PC115_g16298</name>
    <name evidence="4" type="ORF">PC117_g15789</name>
</gene>
<feature type="region of interest" description="Disordered" evidence="1">
    <location>
        <begin position="1"/>
        <end position="30"/>
    </location>
</feature>
<sequence>MIAAASPVLPSAFANDNSSGDLHTYSGQNPRSWGSQLHSVLRLRRLLAVVAPHVHTPNVYVPSVRHASSSSVTL</sequence>